<accession>A0A5B0RPA5</accession>
<organism evidence="1 2">
    <name type="scientific">Puccinia graminis f. sp. tritici</name>
    <dbReference type="NCBI Taxonomy" id="56615"/>
    <lineage>
        <taxon>Eukaryota</taxon>
        <taxon>Fungi</taxon>
        <taxon>Dikarya</taxon>
        <taxon>Basidiomycota</taxon>
        <taxon>Pucciniomycotina</taxon>
        <taxon>Pucciniomycetes</taxon>
        <taxon>Pucciniales</taxon>
        <taxon>Pucciniaceae</taxon>
        <taxon>Puccinia</taxon>
    </lineage>
</organism>
<dbReference type="EMBL" id="VDEP01000170">
    <property type="protein sequence ID" value="KAA1126955.1"/>
    <property type="molecule type" value="Genomic_DNA"/>
</dbReference>
<sequence length="81" mass="9329">MMLNRLEKYAAQNHLDQSSSLPSQQALLTTDDKFYMCPHSHLAFTAPHGFTPEQVESEQNFQAMLANPEFKKLNINAEYRL</sequence>
<evidence type="ECO:0000313" key="2">
    <source>
        <dbReference type="Proteomes" id="UP000325313"/>
    </source>
</evidence>
<proteinExistence type="predicted"/>
<protein>
    <submittedName>
        <fullName evidence="1">Uncharacterized protein</fullName>
    </submittedName>
</protein>
<evidence type="ECO:0000313" key="1">
    <source>
        <dbReference type="EMBL" id="KAA1126955.1"/>
    </source>
</evidence>
<dbReference type="Proteomes" id="UP000325313">
    <property type="component" value="Unassembled WGS sequence"/>
</dbReference>
<dbReference type="AlphaFoldDB" id="A0A5B0RPA5"/>
<name>A0A5B0RPA5_PUCGR</name>
<reference evidence="1 2" key="1">
    <citation type="submission" date="2019-05" db="EMBL/GenBank/DDBJ databases">
        <title>Emergence of the Ug99 lineage of the wheat stem rust pathogen through somatic hybridization.</title>
        <authorList>
            <person name="Li F."/>
            <person name="Upadhyaya N.M."/>
            <person name="Sperschneider J."/>
            <person name="Matny O."/>
            <person name="Nguyen-Phuc H."/>
            <person name="Mago R."/>
            <person name="Raley C."/>
            <person name="Miller M.E."/>
            <person name="Silverstein K.A.T."/>
            <person name="Henningsen E."/>
            <person name="Hirsch C.D."/>
            <person name="Visser B."/>
            <person name="Pretorius Z.A."/>
            <person name="Steffenson B.J."/>
            <person name="Schwessinger B."/>
            <person name="Dodds P.N."/>
            <person name="Figueroa M."/>
        </authorList>
    </citation>
    <scope>NUCLEOTIDE SEQUENCE [LARGE SCALE GENOMIC DNA]</scope>
    <source>
        <strain evidence="1 2">Ug99</strain>
    </source>
</reference>
<comment type="caution">
    <text evidence="1">The sequence shown here is derived from an EMBL/GenBank/DDBJ whole genome shotgun (WGS) entry which is preliminary data.</text>
</comment>
<gene>
    <name evidence="1" type="ORF">PGTUg99_033758</name>
</gene>